<dbReference type="Pfam" id="PF02798">
    <property type="entry name" value="GST_N"/>
    <property type="match status" value="1"/>
</dbReference>
<dbReference type="Gene3D" id="3.40.30.10">
    <property type="entry name" value="Glutaredoxin"/>
    <property type="match status" value="1"/>
</dbReference>
<dbReference type="SFLD" id="SFLDG00358">
    <property type="entry name" value="Main_(cytGST)"/>
    <property type="match status" value="1"/>
</dbReference>
<dbReference type="InterPro" id="IPR040079">
    <property type="entry name" value="Glutathione_S-Trfase"/>
</dbReference>
<evidence type="ECO:0000256" key="1">
    <source>
        <dbReference type="ARBA" id="ARBA00012452"/>
    </source>
</evidence>
<sequence>MITVHHLNNSRSQRILWLLEELNAPYEIESFSRDKITNFAPETLKKIHPLGKSPVISEDGKIIMESGAITTYIVDKYAPKGFAPSPEDSDYYNYLELMHYAEGS</sequence>
<dbReference type="FunFam" id="3.40.30.10:FF:000156">
    <property type="entry name" value="Glutathione S-transferase 1"/>
    <property type="match status" value="1"/>
</dbReference>
<evidence type="ECO:0000256" key="2">
    <source>
        <dbReference type="ARBA" id="ARBA00022679"/>
    </source>
</evidence>
<dbReference type="SFLD" id="SFLDS00019">
    <property type="entry name" value="Glutathione_Transferase_(cytos"/>
    <property type="match status" value="1"/>
</dbReference>
<dbReference type="PANTHER" id="PTHR44051:SF9">
    <property type="entry name" value="GLUTATHIONE S-TRANSFERASE 1"/>
    <property type="match status" value="1"/>
</dbReference>
<keyword evidence="2" id="KW-0808">Transferase</keyword>
<reference evidence="5" key="1">
    <citation type="submission" date="2018-05" db="EMBL/GenBank/DDBJ databases">
        <authorList>
            <person name="Lanie J.A."/>
            <person name="Ng W.-L."/>
            <person name="Kazmierczak K.M."/>
            <person name="Andrzejewski T.M."/>
            <person name="Davidsen T.M."/>
            <person name="Wayne K.J."/>
            <person name="Tettelin H."/>
            <person name="Glass J.I."/>
            <person name="Rusch D."/>
            <person name="Podicherti R."/>
            <person name="Tsui H.-C.T."/>
            <person name="Winkler M.E."/>
        </authorList>
    </citation>
    <scope>NUCLEOTIDE SEQUENCE</scope>
</reference>
<feature type="domain" description="GST N-terminal" evidence="4">
    <location>
        <begin position="1"/>
        <end position="81"/>
    </location>
</feature>
<dbReference type="EMBL" id="UINC01008310">
    <property type="protein sequence ID" value="SVA37437.1"/>
    <property type="molecule type" value="Genomic_DNA"/>
</dbReference>
<dbReference type="GO" id="GO:0004364">
    <property type="term" value="F:glutathione transferase activity"/>
    <property type="evidence" value="ECO:0007669"/>
    <property type="project" value="UniProtKB-EC"/>
</dbReference>
<evidence type="ECO:0000256" key="3">
    <source>
        <dbReference type="ARBA" id="ARBA00047960"/>
    </source>
</evidence>
<dbReference type="SUPFAM" id="SSF52833">
    <property type="entry name" value="Thioredoxin-like"/>
    <property type="match status" value="1"/>
</dbReference>
<dbReference type="GO" id="GO:0005737">
    <property type="term" value="C:cytoplasm"/>
    <property type="evidence" value="ECO:0007669"/>
    <property type="project" value="UniProtKB-ARBA"/>
</dbReference>
<dbReference type="AlphaFoldDB" id="A0A381VCT6"/>
<name>A0A381VCT6_9ZZZZ</name>
<accession>A0A381VCT6</accession>
<dbReference type="GO" id="GO:0004601">
    <property type="term" value="F:peroxidase activity"/>
    <property type="evidence" value="ECO:0007669"/>
    <property type="project" value="UniProtKB-ARBA"/>
</dbReference>
<protein>
    <recommendedName>
        <fullName evidence="1">glutathione transferase</fullName>
        <ecNumber evidence="1">2.5.1.18</ecNumber>
    </recommendedName>
</protein>
<gene>
    <name evidence="5" type="ORF">METZ01_LOCUS90291</name>
</gene>
<dbReference type="EC" id="2.5.1.18" evidence="1"/>
<feature type="non-terminal residue" evidence="5">
    <location>
        <position position="104"/>
    </location>
</feature>
<dbReference type="InterPro" id="IPR004045">
    <property type="entry name" value="Glutathione_S-Trfase_N"/>
</dbReference>
<organism evidence="5">
    <name type="scientific">marine metagenome</name>
    <dbReference type="NCBI Taxonomy" id="408172"/>
    <lineage>
        <taxon>unclassified sequences</taxon>
        <taxon>metagenomes</taxon>
        <taxon>ecological metagenomes</taxon>
    </lineage>
</organism>
<dbReference type="PROSITE" id="PS50404">
    <property type="entry name" value="GST_NTER"/>
    <property type="match status" value="1"/>
</dbReference>
<evidence type="ECO:0000259" key="4">
    <source>
        <dbReference type="PROSITE" id="PS50404"/>
    </source>
</evidence>
<comment type="catalytic activity">
    <reaction evidence="3">
        <text>RX + glutathione = an S-substituted glutathione + a halide anion + H(+)</text>
        <dbReference type="Rhea" id="RHEA:16437"/>
        <dbReference type="ChEBI" id="CHEBI:15378"/>
        <dbReference type="ChEBI" id="CHEBI:16042"/>
        <dbReference type="ChEBI" id="CHEBI:17792"/>
        <dbReference type="ChEBI" id="CHEBI:57925"/>
        <dbReference type="ChEBI" id="CHEBI:90779"/>
        <dbReference type="EC" id="2.5.1.18"/>
    </reaction>
</comment>
<dbReference type="PANTHER" id="PTHR44051">
    <property type="entry name" value="GLUTATHIONE S-TRANSFERASE-RELATED"/>
    <property type="match status" value="1"/>
</dbReference>
<dbReference type="InterPro" id="IPR036249">
    <property type="entry name" value="Thioredoxin-like_sf"/>
</dbReference>
<evidence type="ECO:0000313" key="5">
    <source>
        <dbReference type="EMBL" id="SVA37437.1"/>
    </source>
</evidence>
<dbReference type="CDD" id="cd03046">
    <property type="entry name" value="GST_N_GTT1_like"/>
    <property type="match status" value="1"/>
</dbReference>
<proteinExistence type="predicted"/>